<organism evidence="2 3">
    <name type="scientific">Biomphalaria glabrata</name>
    <name type="common">Bloodfluke planorb</name>
    <name type="synonym">Freshwater snail</name>
    <dbReference type="NCBI Taxonomy" id="6526"/>
    <lineage>
        <taxon>Eukaryota</taxon>
        <taxon>Metazoa</taxon>
        <taxon>Spiralia</taxon>
        <taxon>Lophotrochozoa</taxon>
        <taxon>Mollusca</taxon>
        <taxon>Gastropoda</taxon>
        <taxon>Heterobranchia</taxon>
        <taxon>Euthyneura</taxon>
        <taxon>Panpulmonata</taxon>
        <taxon>Hygrophila</taxon>
        <taxon>Lymnaeoidea</taxon>
        <taxon>Planorbidae</taxon>
        <taxon>Biomphalaria</taxon>
    </lineage>
</organism>
<dbReference type="VEuPathDB" id="VectorBase:BGLB020509"/>
<dbReference type="KEGG" id="bgt:106067085"/>
<reference evidence="2" key="1">
    <citation type="submission" date="2020-05" db="UniProtKB">
        <authorList>
            <consortium name="EnsemblMetazoa"/>
        </authorList>
    </citation>
    <scope>IDENTIFICATION</scope>
    <source>
        <strain evidence="2">BB02</strain>
    </source>
</reference>
<dbReference type="VEuPathDB" id="VectorBase:BGLAX_031358"/>
<dbReference type="EnsemblMetazoa" id="BGLB020509-RA">
    <property type="protein sequence ID" value="BGLB020509-PA"/>
    <property type="gene ID" value="BGLB020509"/>
</dbReference>
<dbReference type="OrthoDB" id="10408448at2759"/>
<dbReference type="PROSITE" id="PS51257">
    <property type="entry name" value="PROKAR_LIPOPROTEIN"/>
    <property type="match status" value="1"/>
</dbReference>
<feature type="chain" id="PRO_5013310869" evidence="1">
    <location>
        <begin position="24"/>
        <end position="180"/>
    </location>
</feature>
<keyword evidence="1" id="KW-0732">Signal</keyword>
<evidence type="ECO:0000313" key="3">
    <source>
        <dbReference type="Proteomes" id="UP000076420"/>
    </source>
</evidence>
<dbReference type="Proteomes" id="UP000076420">
    <property type="component" value="Unassembled WGS sequence"/>
</dbReference>
<protein>
    <submittedName>
        <fullName evidence="2">Uncharacterized protein</fullName>
    </submittedName>
</protein>
<accession>A0A2C9KJY4</accession>
<proteinExistence type="predicted"/>
<name>A0A2C9KJY4_BIOGL</name>
<dbReference type="AlphaFoldDB" id="A0A2C9KJY4"/>
<gene>
    <name evidence="2" type="primary">106067085</name>
</gene>
<feature type="signal peptide" evidence="1">
    <location>
        <begin position="1"/>
        <end position="23"/>
    </location>
</feature>
<evidence type="ECO:0000256" key="1">
    <source>
        <dbReference type="SAM" id="SignalP"/>
    </source>
</evidence>
<sequence>MTALNMKARLLLFIAACLACACAETCYEGMDRCRDTYYATPGTITYLQNYYTCVEKLVCTYPGETDQKDALLQALKNLLENNSKSLIFNYDTQNAFKSGFHTWWIKAFIPGGSRLSYLVDQGFYTWWIKAFIPGRSRLSYLVDQGFDSWWIKAFIPGGSRLSYLVDQGFYTWWIKTFIPV</sequence>
<evidence type="ECO:0000313" key="2">
    <source>
        <dbReference type="EnsemblMetazoa" id="BGLB020509-PA"/>
    </source>
</evidence>